<dbReference type="EMBL" id="QKYT01000450">
    <property type="protein sequence ID" value="RIA85058.1"/>
    <property type="molecule type" value="Genomic_DNA"/>
</dbReference>
<comment type="caution">
    <text evidence="1">The sequence shown here is derived from an EMBL/GenBank/DDBJ whole genome shotgun (WGS) entry which is preliminary data.</text>
</comment>
<reference evidence="1 2" key="1">
    <citation type="submission" date="2018-06" db="EMBL/GenBank/DDBJ databases">
        <title>Comparative genomics reveals the genomic features of Rhizophagus irregularis, R. cerebriforme, R. diaphanum and Gigaspora rosea, and their symbiotic lifestyle signature.</title>
        <authorList>
            <person name="Morin E."/>
            <person name="San Clemente H."/>
            <person name="Chen E.C.H."/>
            <person name="De La Providencia I."/>
            <person name="Hainaut M."/>
            <person name="Kuo A."/>
            <person name="Kohler A."/>
            <person name="Murat C."/>
            <person name="Tang N."/>
            <person name="Roy S."/>
            <person name="Loubradou J."/>
            <person name="Henrissat B."/>
            <person name="Grigoriev I.V."/>
            <person name="Corradi N."/>
            <person name="Roux C."/>
            <person name="Martin F.M."/>
        </authorList>
    </citation>
    <scope>NUCLEOTIDE SEQUENCE [LARGE SCALE GENOMIC DNA]</scope>
    <source>
        <strain evidence="1 2">DAOM 227022</strain>
    </source>
</reference>
<protein>
    <submittedName>
        <fullName evidence="1">Uncharacterized protein</fullName>
    </submittedName>
</protein>
<proteinExistence type="predicted"/>
<keyword evidence="2" id="KW-1185">Reference proteome</keyword>
<evidence type="ECO:0000313" key="2">
    <source>
        <dbReference type="Proteomes" id="UP000265703"/>
    </source>
</evidence>
<organism evidence="1 2">
    <name type="scientific">Glomus cerebriforme</name>
    <dbReference type="NCBI Taxonomy" id="658196"/>
    <lineage>
        <taxon>Eukaryota</taxon>
        <taxon>Fungi</taxon>
        <taxon>Fungi incertae sedis</taxon>
        <taxon>Mucoromycota</taxon>
        <taxon>Glomeromycotina</taxon>
        <taxon>Glomeromycetes</taxon>
        <taxon>Glomerales</taxon>
        <taxon>Glomeraceae</taxon>
        <taxon>Glomus</taxon>
    </lineage>
</organism>
<gene>
    <name evidence="1" type="ORF">C1645_858305</name>
</gene>
<accession>A0A397SGB1</accession>
<dbReference type="AlphaFoldDB" id="A0A397SGB1"/>
<name>A0A397SGB1_9GLOM</name>
<sequence length="49" mass="5788">MDLVLMKFSFQEMILCIKFGIVRKQTGEFIGIPKYVHKVCKNSLNRMDH</sequence>
<dbReference type="Proteomes" id="UP000265703">
    <property type="component" value="Unassembled WGS sequence"/>
</dbReference>
<evidence type="ECO:0000313" key="1">
    <source>
        <dbReference type="EMBL" id="RIA85058.1"/>
    </source>
</evidence>